<dbReference type="Pfam" id="PF00330">
    <property type="entry name" value="Aconitase"/>
    <property type="match status" value="1"/>
</dbReference>
<keyword evidence="4 7" id="KW-0411">Iron-sulfur</keyword>
<keyword evidence="7" id="KW-0028">Amino-acid biosynthesis</keyword>
<evidence type="ECO:0000256" key="2">
    <source>
        <dbReference type="ARBA" id="ARBA00022723"/>
    </source>
</evidence>
<evidence type="ECO:0000256" key="4">
    <source>
        <dbReference type="ARBA" id="ARBA00023014"/>
    </source>
</evidence>
<evidence type="ECO:0000256" key="3">
    <source>
        <dbReference type="ARBA" id="ARBA00023004"/>
    </source>
</evidence>
<dbReference type="PANTHER" id="PTHR43822">
    <property type="entry name" value="HOMOACONITASE, MITOCHONDRIAL-RELATED"/>
    <property type="match status" value="1"/>
</dbReference>
<evidence type="ECO:0000313" key="10">
    <source>
        <dbReference type="Proteomes" id="UP000307756"/>
    </source>
</evidence>
<evidence type="ECO:0000256" key="7">
    <source>
        <dbReference type="HAMAP-Rule" id="MF_01027"/>
    </source>
</evidence>
<keyword evidence="3 7" id="KW-0408">Iron</keyword>
<dbReference type="GO" id="GO:0046872">
    <property type="term" value="F:metal ion binding"/>
    <property type="evidence" value="ECO:0007669"/>
    <property type="project" value="UniProtKB-KW"/>
</dbReference>
<dbReference type="HAMAP" id="MF_01027">
    <property type="entry name" value="LeuC_type2"/>
    <property type="match status" value="1"/>
</dbReference>
<comment type="catalytic activity">
    <reaction evidence="6">
        <text>citrate = D-threo-isocitrate</text>
        <dbReference type="Rhea" id="RHEA:10336"/>
        <dbReference type="ChEBI" id="CHEBI:15562"/>
        <dbReference type="ChEBI" id="CHEBI:16947"/>
        <dbReference type="EC" id="4.2.1.3"/>
    </reaction>
</comment>
<keyword evidence="10" id="KW-1185">Reference proteome</keyword>
<feature type="binding site" evidence="7">
    <location>
        <position position="358"/>
    </location>
    <ligand>
        <name>[4Fe-4S] cluster</name>
        <dbReference type="ChEBI" id="CHEBI:49883"/>
    </ligand>
</feature>
<dbReference type="GO" id="GO:0009098">
    <property type="term" value="P:L-leucine biosynthetic process"/>
    <property type="evidence" value="ECO:0007669"/>
    <property type="project" value="UniProtKB-UniRule"/>
</dbReference>
<keyword evidence="5 7" id="KW-0456">Lyase</keyword>
<evidence type="ECO:0000256" key="1">
    <source>
        <dbReference type="ARBA" id="ARBA00022485"/>
    </source>
</evidence>
<dbReference type="Proteomes" id="UP000307756">
    <property type="component" value="Unassembled WGS sequence"/>
</dbReference>
<keyword evidence="2 7" id="KW-0479">Metal-binding</keyword>
<feature type="binding site" evidence="7">
    <location>
        <position position="361"/>
    </location>
    <ligand>
        <name>[4Fe-4S] cluster</name>
        <dbReference type="ChEBI" id="CHEBI:49883"/>
    </ligand>
</feature>
<dbReference type="InterPro" id="IPR036008">
    <property type="entry name" value="Aconitase_4Fe-4S_dom"/>
</dbReference>
<evidence type="ECO:0000256" key="6">
    <source>
        <dbReference type="ARBA" id="ARBA00023501"/>
    </source>
</evidence>
<evidence type="ECO:0000313" key="9">
    <source>
        <dbReference type="EMBL" id="TKC18014.1"/>
    </source>
</evidence>
<evidence type="ECO:0000259" key="8">
    <source>
        <dbReference type="Pfam" id="PF00330"/>
    </source>
</evidence>
<dbReference type="InterPro" id="IPR033941">
    <property type="entry name" value="IPMI_cat"/>
</dbReference>
<dbReference type="NCBIfam" id="TIGR02086">
    <property type="entry name" value="IPMI_arch"/>
    <property type="match status" value="1"/>
</dbReference>
<dbReference type="CDD" id="cd01583">
    <property type="entry name" value="IPMI"/>
    <property type="match status" value="1"/>
</dbReference>
<dbReference type="GO" id="GO:0003861">
    <property type="term" value="F:3-isopropylmalate dehydratase activity"/>
    <property type="evidence" value="ECO:0007669"/>
    <property type="project" value="UniProtKB-UniRule"/>
</dbReference>
<dbReference type="GO" id="GO:0051539">
    <property type="term" value="F:4 iron, 4 sulfur cluster binding"/>
    <property type="evidence" value="ECO:0007669"/>
    <property type="project" value="UniProtKB-KW"/>
</dbReference>
<accession>A0A4U1D6D2</accession>
<organism evidence="9 10">
    <name type="scientific">Robertmurraya kyonggiensis</name>
    <dbReference type="NCBI Taxonomy" id="1037680"/>
    <lineage>
        <taxon>Bacteria</taxon>
        <taxon>Bacillati</taxon>
        <taxon>Bacillota</taxon>
        <taxon>Bacilli</taxon>
        <taxon>Bacillales</taxon>
        <taxon>Bacillaceae</taxon>
        <taxon>Robertmurraya</taxon>
    </lineage>
</organism>
<dbReference type="InterPro" id="IPR015931">
    <property type="entry name" value="Acnase/IPM_dHydase_lsu_aba_1/3"/>
</dbReference>
<dbReference type="UniPathway" id="UPA00048">
    <property type="reaction ID" value="UER00071"/>
</dbReference>
<comment type="similarity">
    <text evidence="7">Belongs to the aconitase/IPM isomerase family. LeuC type 2 subfamily.</text>
</comment>
<dbReference type="InterPro" id="IPR011826">
    <property type="entry name" value="HAcnase/IPMdehydase_lsu_prok"/>
</dbReference>
<dbReference type="NCBIfam" id="NF001614">
    <property type="entry name" value="PRK00402.1"/>
    <property type="match status" value="1"/>
</dbReference>
<gene>
    <name evidence="7" type="primary">leuC</name>
    <name evidence="9" type="ORF">FA727_00120</name>
</gene>
<dbReference type="OrthoDB" id="9802769at2"/>
<keyword evidence="7" id="KW-0100">Branched-chain amino acid biosynthesis</keyword>
<dbReference type="PRINTS" id="PR00415">
    <property type="entry name" value="ACONITASE"/>
</dbReference>
<comment type="cofactor">
    <cofactor evidence="7">
        <name>[4Fe-4S] cluster</name>
        <dbReference type="ChEBI" id="CHEBI:49883"/>
    </cofactor>
    <text evidence="7">Binds 1 [4Fe-4S] cluster per subunit.</text>
</comment>
<dbReference type="InterPro" id="IPR001030">
    <property type="entry name" value="Acoase/IPM_deHydtase_lsu_aba"/>
</dbReference>
<protein>
    <recommendedName>
        <fullName evidence="7">3-isopropylmalate dehydratase large subunit</fullName>
        <ecNumber evidence="7">4.2.1.33</ecNumber>
    </recommendedName>
    <alternativeName>
        <fullName evidence="7">Alpha-IPM isomerase</fullName>
        <shortName evidence="7">IPMI</shortName>
    </alternativeName>
    <alternativeName>
        <fullName evidence="7">Isopropylmalate isomerase</fullName>
    </alternativeName>
</protein>
<comment type="caution">
    <text evidence="9">The sequence shown here is derived from an EMBL/GenBank/DDBJ whole genome shotgun (WGS) entry which is preliminary data.</text>
</comment>
<comment type="subunit">
    <text evidence="7">Heterodimer of LeuC and LeuD.</text>
</comment>
<dbReference type="EMBL" id="SWBM01000001">
    <property type="protein sequence ID" value="TKC18014.1"/>
    <property type="molecule type" value="Genomic_DNA"/>
</dbReference>
<proteinExistence type="inferred from homology"/>
<comment type="function">
    <text evidence="7">Catalyzes the isomerization between 2-isopropylmalate and 3-isopropylmalate, via the formation of 2-isopropylmaleate.</text>
</comment>
<feature type="binding site" evidence="7">
    <location>
        <position position="298"/>
    </location>
    <ligand>
        <name>[4Fe-4S] cluster</name>
        <dbReference type="ChEBI" id="CHEBI:49883"/>
    </ligand>
</feature>
<dbReference type="InterPro" id="IPR018136">
    <property type="entry name" value="Aconitase_4Fe-4S_BS"/>
</dbReference>
<dbReference type="Gene3D" id="3.30.499.10">
    <property type="entry name" value="Aconitase, domain 3"/>
    <property type="match status" value="2"/>
</dbReference>
<dbReference type="InterPro" id="IPR050067">
    <property type="entry name" value="IPM_dehydratase_rel_enz"/>
</dbReference>
<dbReference type="EC" id="4.2.1.33" evidence="7"/>
<keyword evidence="7" id="KW-0432">Leucine biosynthesis</keyword>
<reference evidence="9 10" key="1">
    <citation type="journal article" date="2011" name="J. Microbiol.">
        <title>Bacillus kyonggiensis sp. nov., isolated from soil of a lettuce field.</title>
        <authorList>
            <person name="Dong K."/>
            <person name="Lee S."/>
        </authorList>
    </citation>
    <scope>NUCLEOTIDE SEQUENCE [LARGE SCALE GENOMIC DNA]</scope>
    <source>
        <strain evidence="9 10">NB22</strain>
    </source>
</reference>
<dbReference type="InterPro" id="IPR006251">
    <property type="entry name" value="Homoacnase/IPMdehydase_lsu"/>
</dbReference>
<comment type="catalytic activity">
    <reaction evidence="7">
        <text>(2R,3S)-3-isopropylmalate = (2S)-2-isopropylmalate</text>
        <dbReference type="Rhea" id="RHEA:32287"/>
        <dbReference type="ChEBI" id="CHEBI:1178"/>
        <dbReference type="ChEBI" id="CHEBI:35121"/>
        <dbReference type="EC" id="4.2.1.33"/>
    </reaction>
</comment>
<dbReference type="AlphaFoldDB" id="A0A4U1D6D2"/>
<dbReference type="PANTHER" id="PTHR43822:SF2">
    <property type="entry name" value="HOMOACONITASE, MITOCHONDRIAL"/>
    <property type="match status" value="1"/>
</dbReference>
<sequence length="420" mass="45216">MPQTMVEKLISKKVGRNVKSGELVVASVDLLVSHDGNRPQAPDIFKELGGERVFDHKKVKLVIDHAPNVPNQAAASIHQLMRQFANEQEVELIGPGEGICHQIIPERGYVKPGDLVLGTDSHTCTYGAYNVFGTGVGSSDLAAAMLTGKLWLKVPKSIKIELKGLLNRGVSPKDIVLYIVKLLRADGATYKALEFSGEGLASISVDGRMTMSNMAIEMGAKTAIFPCDEKLEKWLQERNIEKDFVGITADENAVYEREILIELGMIEPQISLPSTVDNVKDLREAEGITINQAVIGTCTNGRLEDLREAAIILDGKKINPNVRLFVTPASREVYVKALEEGIITTLIKAGAIIGVPGCSGCSGGAHFAIPSDGEVVITSANRNFTGRLGNPKANIYLASPATVAMSALQGKITNTKKVVY</sequence>
<dbReference type="RefSeq" id="WP_136828731.1">
    <property type="nucleotide sequence ID" value="NZ_SWBM01000001.1"/>
</dbReference>
<feature type="domain" description="Aconitase/3-isopropylmalate dehydratase large subunit alpha/beta/alpha" evidence="8">
    <location>
        <begin position="20"/>
        <end position="410"/>
    </location>
</feature>
<dbReference type="GO" id="GO:0003994">
    <property type="term" value="F:aconitate hydratase activity"/>
    <property type="evidence" value="ECO:0007669"/>
    <property type="project" value="UniProtKB-EC"/>
</dbReference>
<evidence type="ECO:0000256" key="5">
    <source>
        <dbReference type="ARBA" id="ARBA00023239"/>
    </source>
</evidence>
<comment type="pathway">
    <text evidence="7">Amino-acid biosynthesis; L-leucine biosynthesis; L-leucine from 3-methyl-2-oxobutanoate: step 2/4.</text>
</comment>
<dbReference type="SUPFAM" id="SSF53732">
    <property type="entry name" value="Aconitase iron-sulfur domain"/>
    <property type="match status" value="1"/>
</dbReference>
<keyword evidence="1 7" id="KW-0004">4Fe-4S</keyword>
<name>A0A4U1D6D2_9BACI</name>
<dbReference type="NCBIfam" id="TIGR01343">
    <property type="entry name" value="hacA_fam"/>
    <property type="match status" value="1"/>
</dbReference>
<dbReference type="PROSITE" id="PS00450">
    <property type="entry name" value="ACONITASE_1"/>
    <property type="match status" value="1"/>
</dbReference>